<evidence type="ECO:0000313" key="1">
    <source>
        <dbReference type="EMBL" id="PHM24777.1"/>
    </source>
</evidence>
<reference evidence="1 2" key="1">
    <citation type="journal article" date="2017" name="Nat. Microbiol.">
        <title>Natural product diversity associated with the nematode symbionts Photorhabdus and Xenorhabdus.</title>
        <authorList>
            <person name="Tobias N.J."/>
            <person name="Wolff H."/>
            <person name="Djahanschiri B."/>
            <person name="Grundmann F."/>
            <person name="Kronenwerth M."/>
            <person name="Shi Y.M."/>
            <person name="Simonyi S."/>
            <person name="Grun P."/>
            <person name="Shapiro-Ilan D."/>
            <person name="Pidot S.J."/>
            <person name="Stinear T.P."/>
            <person name="Ebersberger I."/>
            <person name="Bode H.B."/>
        </authorList>
    </citation>
    <scope>NUCLEOTIDE SEQUENCE [LARGE SCALE GENOMIC DNA]</scope>
    <source>
        <strain evidence="1 2">DSM 16342</strain>
    </source>
</reference>
<proteinExistence type="predicted"/>
<gene>
    <name evidence="1" type="ORF">Xbud_03232</name>
</gene>
<dbReference type="AlphaFoldDB" id="A0A2D0ISB0"/>
<protein>
    <submittedName>
        <fullName evidence="1">Uncharacterized protein</fullName>
    </submittedName>
</protein>
<evidence type="ECO:0000313" key="2">
    <source>
        <dbReference type="Proteomes" id="UP000225833"/>
    </source>
</evidence>
<sequence>MKIETIDLSVLTNWVRLLADFLSKLKYLTNIKYE</sequence>
<accession>A0A2D0ISB0</accession>
<organism evidence="1 2">
    <name type="scientific">Xenorhabdus budapestensis</name>
    <dbReference type="NCBI Taxonomy" id="290110"/>
    <lineage>
        <taxon>Bacteria</taxon>
        <taxon>Pseudomonadati</taxon>
        <taxon>Pseudomonadota</taxon>
        <taxon>Gammaproteobacteria</taxon>
        <taxon>Enterobacterales</taxon>
        <taxon>Morganellaceae</taxon>
        <taxon>Xenorhabdus</taxon>
    </lineage>
</organism>
<dbReference type="Proteomes" id="UP000225833">
    <property type="component" value="Unassembled WGS sequence"/>
</dbReference>
<dbReference type="EMBL" id="NIBS01000023">
    <property type="protein sequence ID" value="PHM24777.1"/>
    <property type="molecule type" value="Genomic_DNA"/>
</dbReference>
<comment type="caution">
    <text evidence="1">The sequence shown here is derived from an EMBL/GenBank/DDBJ whole genome shotgun (WGS) entry which is preliminary data.</text>
</comment>
<name>A0A2D0ISB0_XENBU</name>